<evidence type="ECO:0000313" key="1">
    <source>
        <dbReference type="EMBL" id="CAI9720124.1"/>
    </source>
</evidence>
<dbReference type="AlphaFoldDB" id="A0AA36F0K9"/>
<evidence type="ECO:0000313" key="2">
    <source>
        <dbReference type="Proteomes" id="UP001162480"/>
    </source>
</evidence>
<protein>
    <submittedName>
        <fullName evidence="1">Uncharacterized protein</fullName>
    </submittedName>
</protein>
<organism evidence="1 2">
    <name type="scientific">Octopus vulgaris</name>
    <name type="common">Common octopus</name>
    <dbReference type="NCBI Taxonomy" id="6645"/>
    <lineage>
        <taxon>Eukaryota</taxon>
        <taxon>Metazoa</taxon>
        <taxon>Spiralia</taxon>
        <taxon>Lophotrochozoa</taxon>
        <taxon>Mollusca</taxon>
        <taxon>Cephalopoda</taxon>
        <taxon>Coleoidea</taxon>
        <taxon>Octopodiformes</taxon>
        <taxon>Octopoda</taxon>
        <taxon>Incirrata</taxon>
        <taxon>Octopodidae</taxon>
        <taxon>Octopus</taxon>
    </lineage>
</organism>
<sequence>MAELTVADKMSVVYIFLYWQSVVCNKTLKSQVYKWSHLTAHRDLGTMNVATLTFSLTYEESVSIILLYGRNRSEIIDYSYNDYIEMESKNY</sequence>
<dbReference type="Proteomes" id="UP001162480">
    <property type="component" value="Chromosome 3"/>
</dbReference>
<name>A0AA36F0K9_OCTVU</name>
<dbReference type="EMBL" id="OX597816">
    <property type="protein sequence ID" value="CAI9720124.1"/>
    <property type="molecule type" value="Genomic_DNA"/>
</dbReference>
<proteinExistence type="predicted"/>
<accession>A0AA36F0K9</accession>
<keyword evidence="2" id="KW-1185">Reference proteome</keyword>
<reference evidence="1" key="1">
    <citation type="submission" date="2023-08" db="EMBL/GenBank/DDBJ databases">
        <authorList>
            <person name="Alioto T."/>
            <person name="Alioto T."/>
            <person name="Gomez Garrido J."/>
        </authorList>
    </citation>
    <scope>NUCLEOTIDE SEQUENCE</scope>
</reference>
<gene>
    <name evidence="1" type="ORF">OCTVUL_1B001248</name>
</gene>